<dbReference type="Proteomes" id="UP001152797">
    <property type="component" value="Unassembled WGS sequence"/>
</dbReference>
<keyword evidence="1" id="KW-1133">Transmembrane helix</keyword>
<evidence type="ECO:0000313" key="2">
    <source>
        <dbReference type="EMBL" id="CAI3987441.1"/>
    </source>
</evidence>
<dbReference type="EMBL" id="CAMXCT020001168">
    <property type="protein sequence ID" value="CAL1140816.1"/>
    <property type="molecule type" value="Genomic_DNA"/>
</dbReference>
<keyword evidence="1" id="KW-0812">Transmembrane</keyword>
<dbReference type="EMBL" id="CAMXCT030001168">
    <property type="protein sequence ID" value="CAL4774753.1"/>
    <property type="molecule type" value="Genomic_DNA"/>
</dbReference>
<feature type="transmembrane region" description="Helical" evidence="1">
    <location>
        <begin position="301"/>
        <end position="319"/>
    </location>
</feature>
<dbReference type="OrthoDB" id="411371at2759"/>
<reference evidence="2" key="1">
    <citation type="submission" date="2022-10" db="EMBL/GenBank/DDBJ databases">
        <authorList>
            <person name="Chen Y."/>
            <person name="Dougan E. K."/>
            <person name="Chan C."/>
            <person name="Rhodes N."/>
            <person name="Thang M."/>
        </authorList>
    </citation>
    <scope>NUCLEOTIDE SEQUENCE</scope>
</reference>
<feature type="transmembrane region" description="Helical" evidence="1">
    <location>
        <begin position="34"/>
        <end position="55"/>
    </location>
</feature>
<evidence type="ECO:0000313" key="3">
    <source>
        <dbReference type="EMBL" id="CAL4774753.1"/>
    </source>
</evidence>
<keyword evidence="1" id="KW-0472">Membrane</keyword>
<comment type="caution">
    <text evidence="2">The sequence shown here is derived from an EMBL/GenBank/DDBJ whole genome shotgun (WGS) entry which is preliminary data.</text>
</comment>
<organism evidence="2">
    <name type="scientific">Cladocopium goreaui</name>
    <dbReference type="NCBI Taxonomy" id="2562237"/>
    <lineage>
        <taxon>Eukaryota</taxon>
        <taxon>Sar</taxon>
        <taxon>Alveolata</taxon>
        <taxon>Dinophyceae</taxon>
        <taxon>Suessiales</taxon>
        <taxon>Symbiodiniaceae</taxon>
        <taxon>Cladocopium</taxon>
    </lineage>
</organism>
<evidence type="ECO:0000256" key="1">
    <source>
        <dbReference type="SAM" id="Phobius"/>
    </source>
</evidence>
<feature type="transmembrane region" description="Helical" evidence="1">
    <location>
        <begin position="134"/>
        <end position="152"/>
    </location>
</feature>
<dbReference type="AlphaFoldDB" id="A0A9P1FTD1"/>
<sequence>MAAPVLACLGLRPPVQKEEASSCAPWWKSRCFQLASSISIVGATTWAALIFPLPGGCSLKGRNFNEYALALSTAMAGLGALWTWLVAPSKHILWASYFLFLNWFEGFITFYLILLIRCDSSSHNLSLDFLYKVFFFRTALLACEMVCLQALVENRLKSLWHVPSHSNCFDTFLFAAETSTLCFGIIAMILQLLFPLDLGLWWVQLLLLSCAFVVPMGFVAWAVQVLLRLCCVFATFQRALRRVKREELNGVKSLRASRWEVQLQAAGVIFSLSTTFVLVGAIVDMYIIAQDGADPSDFLRGVLAACANLILNTVGAVLLSGAHRLLWWTPGSERSSQLHAAARLCKLNAFRKSTSTKGPLQQAWKTDKGAEWEEKTAELAARGISLRNLLTFYKLLGDSVMPSYEPSRHSTNDVVRLAIIPLTAAHSSSYAEQVNQGRKMIPKKMVTHSWSNLFRDLLASVLADALGEHTFEFLARLLSDRAGTELVEQMLLSLGRLDDSYWICAFAVNQHSGICGANPNGNVDPVTLIPHPICDCGKPKMFNKTPPLNSEGESIQCEMNKFDDMMAYLAGKDESFAEVIAVDEKLDLFERAWCMAEVAEAKQMGMEQNLKLRNKETLIIRQNTLRGLDVKQMQASRPEDVKAILAKIPDTKAFNDYLQDLIFDQNSGLLTNWHKADALQQMEEASRVLRWARISEAEDGAIIWREWVS</sequence>
<evidence type="ECO:0000313" key="4">
    <source>
        <dbReference type="Proteomes" id="UP001152797"/>
    </source>
</evidence>
<protein>
    <submittedName>
        <fullName evidence="2">Uncharacterized protein</fullName>
    </submittedName>
</protein>
<feature type="transmembrane region" description="Helical" evidence="1">
    <location>
        <begin position="172"/>
        <end position="194"/>
    </location>
</feature>
<gene>
    <name evidence="2" type="ORF">C1SCF055_LOCUS14712</name>
</gene>
<feature type="transmembrane region" description="Helical" evidence="1">
    <location>
        <begin position="67"/>
        <end position="87"/>
    </location>
</feature>
<keyword evidence="4" id="KW-1185">Reference proteome</keyword>
<name>A0A9P1FTD1_9DINO</name>
<feature type="transmembrane region" description="Helical" evidence="1">
    <location>
        <begin position="265"/>
        <end position="289"/>
    </location>
</feature>
<proteinExistence type="predicted"/>
<feature type="transmembrane region" description="Helical" evidence="1">
    <location>
        <begin position="94"/>
        <end position="114"/>
    </location>
</feature>
<accession>A0A9P1FTD1</accession>
<dbReference type="EMBL" id="CAMXCT010001168">
    <property type="protein sequence ID" value="CAI3987441.1"/>
    <property type="molecule type" value="Genomic_DNA"/>
</dbReference>
<reference evidence="3 4" key="2">
    <citation type="submission" date="2024-05" db="EMBL/GenBank/DDBJ databases">
        <authorList>
            <person name="Chen Y."/>
            <person name="Shah S."/>
            <person name="Dougan E. K."/>
            <person name="Thang M."/>
            <person name="Chan C."/>
        </authorList>
    </citation>
    <scope>NUCLEOTIDE SEQUENCE [LARGE SCALE GENOMIC DNA]</scope>
</reference>
<feature type="transmembrane region" description="Helical" evidence="1">
    <location>
        <begin position="206"/>
        <end position="236"/>
    </location>
</feature>